<dbReference type="PANTHER" id="PTHR33116:SF78">
    <property type="entry name" value="OS12G0587133 PROTEIN"/>
    <property type="match status" value="1"/>
</dbReference>
<reference evidence="2" key="1">
    <citation type="journal article" date="2022" name="Int. J. Mol. Sci.">
        <title>Draft Genome of Tanacetum Coccineum: Genomic Comparison of Closely Related Tanacetum-Family Plants.</title>
        <authorList>
            <person name="Yamashiro T."/>
            <person name="Shiraishi A."/>
            <person name="Nakayama K."/>
            <person name="Satake H."/>
        </authorList>
    </citation>
    <scope>NUCLEOTIDE SEQUENCE</scope>
</reference>
<protein>
    <submittedName>
        <fullName evidence="2">RNA-directed DNA polymerase, eukaryota, reverse transcriptase zinc-binding domain protein</fullName>
    </submittedName>
</protein>
<evidence type="ECO:0000313" key="3">
    <source>
        <dbReference type="Proteomes" id="UP001151760"/>
    </source>
</evidence>
<dbReference type="GO" id="GO:0003964">
    <property type="term" value="F:RNA-directed DNA polymerase activity"/>
    <property type="evidence" value="ECO:0007669"/>
    <property type="project" value="UniProtKB-KW"/>
</dbReference>
<sequence>MEMAQKAKIKWAVEGDENSGFFHGTINKRRSILNIRGVMVDGTWIDSPKKVKKEFFDHFSNRFSKPGERTATLHMEYPNQIHDDQRNELECEVTNDEIKKAVWECGTDKAPGPDGFTFGFLRHFWYLVERDVYDAVRYFFLNNDIPQGCNSSFIALIPKILDANLVKDFRPISLIVQSAFIKDRHILDGPFILNEVLSWCKRKEKHTLIFKVDFEKAYDSVRWDFIDDVLSKFGFEDKWRKWIQCCLHSSRGSIIINGSPTEEFQFGKGLKQGDPLSPFLFILIMETLHLSFQRVVDAGLFHGIKLGGLVNLSHMFYADDAMFVGEWSESNISMLVNVLDCFHRVSGLKINTSKSKIMVVHVDDGKVSRAANKLGCLVLKPSFLYLGSYVGGDMYRLQAWNDIVDRVRRRLSNWKLKMLSIGGRLTLVKSVLGSMPIFHMSMFKVPSGILRILESIRCHFFNGHDMSSKKGSWVQWNKVLAPKDKNRGLMFKWVWRFLSQDSSLWSRVIKAIHGGDGNIGVVSNNGTKYVWMNIVSEINVLSKMGINLMEFLRIKLGNRESTLFWEDSWCEGGRLKDRFPRAYALESCKDVTVRNKLVQPNLLFSFRRIPRGGVEQTQMNELVALMQPVILSPMQDRRTWMLNSSGEFSVASVKNLIDIKMLPKGGFKTRWIRYVPIKVNILAWKVMTNSLPTRFNISRRGIDIDSIFCVNCDMGVETTNLISRWWDVLDLDITSYGNWKTWMDNIRMPAKNKNMLEGVFYVMWWLLWTFCNKKIFEVKAPSKAMFFDDIICKSFHWCRFRSKVPFSWKDWLKNPFLIKL</sequence>
<evidence type="ECO:0000259" key="1">
    <source>
        <dbReference type="PROSITE" id="PS50878"/>
    </source>
</evidence>
<keyword evidence="2" id="KW-0695">RNA-directed DNA polymerase</keyword>
<dbReference type="PROSITE" id="PS50878">
    <property type="entry name" value="RT_POL"/>
    <property type="match status" value="1"/>
</dbReference>
<dbReference type="Pfam" id="PF13966">
    <property type="entry name" value="zf-RVT"/>
    <property type="match status" value="1"/>
</dbReference>
<proteinExistence type="predicted"/>
<gene>
    <name evidence="2" type="ORF">Tco_1113864</name>
</gene>
<dbReference type="InterPro" id="IPR026960">
    <property type="entry name" value="RVT-Znf"/>
</dbReference>
<dbReference type="InterPro" id="IPR043502">
    <property type="entry name" value="DNA/RNA_pol_sf"/>
</dbReference>
<accession>A0ABQ5ITW8</accession>
<dbReference type="PANTHER" id="PTHR33116">
    <property type="entry name" value="REVERSE TRANSCRIPTASE ZINC-BINDING DOMAIN-CONTAINING PROTEIN-RELATED-RELATED"/>
    <property type="match status" value="1"/>
</dbReference>
<reference evidence="2" key="2">
    <citation type="submission" date="2022-01" db="EMBL/GenBank/DDBJ databases">
        <authorList>
            <person name="Yamashiro T."/>
            <person name="Shiraishi A."/>
            <person name="Satake H."/>
            <person name="Nakayama K."/>
        </authorList>
    </citation>
    <scope>NUCLEOTIDE SEQUENCE</scope>
</reference>
<dbReference type="CDD" id="cd01650">
    <property type="entry name" value="RT_nLTR_like"/>
    <property type="match status" value="1"/>
</dbReference>
<evidence type="ECO:0000313" key="2">
    <source>
        <dbReference type="EMBL" id="GJU03526.1"/>
    </source>
</evidence>
<name>A0ABQ5ITW8_9ASTR</name>
<keyword evidence="3" id="KW-1185">Reference proteome</keyword>
<dbReference type="Pfam" id="PF00078">
    <property type="entry name" value="RVT_1"/>
    <property type="match status" value="1"/>
</dbReference>
<dbReference type="SUPFAM" id="SSF56672">
    <property type="entry name" value="DNA/RNA polymerases"/>
    <property type="match status" value="1"/>
</dbReference>
<organism evidence="2 3">
    <name type="scientific">Tanacetum coccineum</name>
    <dbReference type="NCBI Taxonomy" id="301880"/>
    <lineage>
        <taxon>Eukaryota</taxon>
        <taxon>Viridiplantae</taxon>
        <taxon>Streptophyta</taxon>
        <taxon>Embryophyta</taxon>
        <taxon>Tracheophyta</taxon>
        <taxon>Spermatophyta</taxon>
        <taxon>Magnoliopsida</taxon>
        <taxon>eudicotyledons</taxon>
        <taxon>Gunneridae</taxon>
        <taxon>Pentapetalae</taxon>
        <taxon>asterids</taxon>
        <taxon>campanulids</taxon>
        <taxon>Asterales</taxon>
        <taxon>Asteraceae</taxon>
        <taxon>Asteroideae</taxon>
        <taxon>Anthemideae</taxon>
        <taxon>Anthemidinae</taxon>
        <taxon>Tanacetum</taxon>
    </lineage>
</organism>
<feature type="domain" description="Reverse transcriptase" evidence="1">
    <location>
        <begin position="138"/>
        <end position="390"/>
    </location>
</feature>
<dbReference type="InterPro" id="IPR000477">
    <property type="entry name" value="RT_dom"/>
</dbReference>
<dbReference type="Proteomes" id="UP001151760">
    <property type="component" value="Unassembled WGS sequence"/>
</dbReference>
<keyword evidence="2" id="KW-0808">Transferase</keyword>
<dbReference type="EMBL" id="BQNB010021162">
    <property type="protein sequence ID" value="GJU03526.1"/>
    <property type="molecule type" value="Genomic_DNA"/>
</dbReference>
<comment type="caution">
    <text evidence="2">The sequence shown here is derived from an EMBL/GenBank/DDBJ whole genome shotgun (WGS) entry which is preliminary data.</text>
</comment>
<keyword evidence="2" id="KW-0548">Nucleotidyltransferase</keyword>